<accession>A0A4U6XCK0</accession>
<dbReference type="EMBL" id="PJEX01000220">
    <property type="protein sequence ID" value="TKW52832.1"/>
    <property type="molecule type" value="Genomic_DNA"/>
</dbReference>
<protein>
    <submittedName>
        <fullName evidence="1">Uncharacterized protein</fullName>
    </submittedName>
</protein>
<gene>
    <name evidence="1" type="ORF">CTA1_521</name>
</gene>
<dbReference type="Proteomes" id="UP000310108">
    <property type="component" value="Unassembled WGS sequence"/>
</dbReference>
<dbReference type="InterPro" id="IPR022025">
    <property type="entry name" value="Amidoligase_2"/>
</dbReference>
<evidence type="ECO:0000313" key="2">
    <source>
        <dbReference type="Proteomes" id="UP000310108"/>
    </source>
</evidence>
<dbReference type="PANTHER" id="PTHR36847">
    <property type="entry name" value="AMIDOLIGASE ENZYME"/>
    <property type="match status" value="1"/>
</dbReference>
<organism evidence="1 2">
    <name type="scientific">Colletotrichum tanaceti</name>
    <dbReference type="NCBI Taxonomy" id="1306861"/>
    <lineage>
        <taxon>Eukaryota</taxon>
        <taxon>Fungi</taxon>
        <taxon>Dikarya</taxon>
        <taxon>Ascomycota</taxon>
        <taxon>Pezizomycotina</taxon>
        <taxon>Sordariomycetes</taxon>
        <taxon>Hypocreomycetidae</taxon>
        <taxon>Glomerellales</taxon>
        <taxon>Glomerellaceae</taxon>
        <taxon>Colletotrichum</taxon>
        <taxon>Colletotrichum destructivum species complex</taxon>
    </lineage>
</organism>
<dbReference type="PANTHER" id="PTHR36847:SF1">
    <property type="entry name" value="AMIDOLIGASE ENZYME"/>
    <property type="match status" value="1"/>
</dbReference>
<name>A0A4U6XCK0_9PEZI</name>
<dbReference type="Pfam" id="PF12224">
    <property type="entry name" value="Amidoligase_2"/>
    <property type="match status" value="1"/>
</dbReference>
<sequence>MSVRIHLEFVVSVEAAVSRQTKETTYKPEDVGPRISARLRKMGVPASNTLGDVDWLVHVDEEIIHLHKTTWRLAHVSSPFIPLDSRLTYTVASVCSALQTDNDLKLGLNHIPRLGVEIKLENSVFSVHAAQRVLALLWSAGPRLSTLHADYCGVGSALALGLEFSRLANAARRFHLPPIGWSHVISVKRETKPVTSNHGYSGNVQLWIPTQTRGTSLENHALQSIRGGLARMEDLVEGTRVYVRKSKEDEEHVTRGAYDFTSLLQPNNHSIRFNQHAGTLNARAIVAWAEVCHGIVNFCKNAPQEMLHSLLERLYRPSVASSDTAESSPSSSPYTVFDLLVDLRLPSQAAYYKSLGPNPLVPELTKCLSVDILEREGVPHQTFGVEIEYLTPYNRTNYPDARPDDRRWAYTHPAARISPFNSAYSALGNRLARLLTGAGHFGITFDSQFRSWGPTIPMGGKANIANIAQRMGYPFLRFVDEVDAIHQIWHVHSDPSLSNFQNGEFGYGGHVGVELSSPIFRPTPGDFGKVIDVVQLIRSSTRTMVDPTCGFHVHVGDVRGFSLRSLKRIATLVWFAEPVLYSIVHPSRSDFEAVAPMSKRSALAEEVPLDKYDPDVRTAASTDMEAHLPMDEMPQRLRDMMLALWSCKNIPDMLGLLQPGDEGHKGGLSFASMTRTFFADSVTAATSIYEGTVEFRQLEGTLDPELIMHWTKLVLRIVEVGRDMPTARFSAAMSTILKSYPSGTRRLSVLLEVLGLEEHLPYWGRTISRNRVLALATAPAPGSERKRYELPEGLSRLNYDDRIEFLRGFFEENMVLIPETDAVAFKNARSLSL</sequence>
<comment type="caution">
    <text evidence="1">The sequence shown here is derived from an EMBL/GenBank/DDBJ whole genome shotgun (WGS) entry which is preliminary data.</text>
</comment>
<evidence type="ECO:0000313" key="1">
    <source>
        <dbReference type="EMBL" id="TKW52832.1"/>
    </source>
</evidence>
<reference evidence="1 2" key="1">
    <citation type="journal article" date="2019" name="PLoS ONE">
        <title>Comparative genome analysis indicates high evolutionary potential of pathogenicity genes in Colletotrichum tanaceti.</title>
        <authorList>
            <person name="Lelwala R.V."/>
            <person name="Korhonen P.K."/>
            <person name="Young N.D."/>
            <person name="Scott J.B."/>
            <person name="Ades P.A."/>
            <person name="Gasser R.B."/>
            <person name="Taylor P.W.J."/>
        </authorList>
    </citation>
    <scope>NUCLEOTIDE SEQUENCE [LARGE SCALE GENOMIC DNA]</scope>
    <source>
        <strain evidence="1">BRIP57314</strain>
    </source>
</reference>
<proteinExistence type="predicted"/>
<dbReference type="OrthoDB" id="412402at2759"/>
<dbReference type="AlphaFoldDB" id="A0A4U6XCK0"/>
<keyword evidence="2" id="KW-1185">Reference proteome</keyword>
<dbReference type="STRING" id="1306861.A0A4U6XCK0"/>